<gene>
    <name evidence="2" type="ORF">SAMN05660649_04192</name>
</gene>
<dbReference type="NCBIfam" id="TIGR00778">
    <property type="entry name" value="ahpD_dom"/>
    <property type="match status" value="1"/>
</dbReference>
<dbReference type="InterPro" id="IPR003779">
    <property type="entry name" value="CMD-like"/>
</dbReference>
<dbReference type="STRING" id="341036.SAMN05660649_04192"/>
<dbReference type="PANTHER" id="PTHR33930">
    <property type="entry name" value="ALKYL HYDROPEROXIDE REDUCTASE AHPD"/>
    <property type="match status" value="1"/>
</dbReference>
<dbReference type="RefSeq" id="WP_092474019.1">
    <property type="nucleotide sequence ID" value="NZ_FOOX01000019.1"/>
</dbReference>
<evidence type="ECO:0000313" key="3">
    <source>
        <dbReference type="Proteomes" id="UP000199337"/>
    </source>
</evidence>
<proteinExistence type="predicted"/>
<sequence length="117" mass="12565">MPDVKKILNDLMNGTSAVARQQPELFKSFGGFTNEVFKEGALSVKHKELTALAIGVYARCEYCIVHHVYAALQAGATPDEIMEMAGVAMAFGGGPSMAYTVTLVRESVEAFSKKSTS</sequence>
<feature type="domain" description="Carboxymuconolactone decarboxylase-like" evidence="1">
    <location>
        <begin position="23"/>
        <end position="105"/>
    </location>
</feature>
<dbReference type="Gene3D" id="1.20.1290.10">
    <property type="entry name" value="AhpD-like"/>
    <property type="match status" value="1"/>
</dbReference>
<dbReference type="OrthoDB" id="9806086at2"/>
<dbReference type="EMBL" id="FOOX01000019">
    <property type="protein sequence ID" value="SFH18472.1"/>
    <property type="molecule type" value="Genomic_DNA"/>
</dbReference>
<keyword evidence="2" id="KW-0575">Peroxidase</keyword>
<evidence type="ECO:0000259" key="1">
    <source>
        <dbReference type="Pfam" id="PF02627"/>
    </source>
</evidence>
<protein>
    <submittedName>
        <fullName evidence="2">Alkylhydroperoxidase AhpD family core domain-containing protein</fullName>
    </submittedName>
</protein>
<organism evidence="2 3">
    <name type="scientific">Desulfotruncus arcticus DSM 17038</name>
    <dbReference type="NCBI Taxonomy" id="1121424"/>
    <lineage>
        <taxon>Bacteria</taxon>
        <taxon>Bacillati</taxon>
        <taxon>Bacillota</taxon>
        <taxon>Clostridia</taxon>
        <taxon>Eubacteriales</taxon>
        <taxon>Desulfallaceae</taxon>
        <taxon>Desulfotruncus</taxon>
    </lineage>
</organism>
<dbReference type="GO" id="GO:0051920">
    <property type="term" value="F:peroxiredoxin activity"/>
    <property type="evidence" value="ECO:0007669"/>
    <property type="project" value="InterPro"/>
</dbReference>
<dbReference type="SUPFAM" id="SSF69118">
    <property type="entry name" value="AhpD-like"/>
    <property type="match status" value="1"/>
</dbReference>
<dbReference type="InterPro" id="IPR004675">
    <property type="entry name" value="AhpD_core"/>
</dbReference>
<dbReference type="AlphaFoldDB" id="A0A1I2XYN7"/>
<dbReference type="Pfam" id="PF02627">
    <property type="entry name" value="CMD"/>
    <property type="match status" value="1"/>
</dbReference>
<keyword evidence="2" id="KW-0560">Oxidoreductase</keyword>
<reference evidence="3" key="1">
    <citation type="submission" date="2016-10" db="EMBL/GenBank/DDBJ databases">
        <authorList>
            <person name="Varghese N."/>
            <person name="Submissions S."/>
        </authorList>
    </citation>
    <scope>NUCLEOTIDE SEQUENCE [LARGE SCALE GENOMIC DNA]</scope>
    <source>
        <strain evidence="3">DSM 17038</strain>
    </source>
</reference>
<evidence type="ECO:0000313" key="2">
    <source>
        <dbReference type="EMBL" id="SFH18472.1"/>
    </source>
</evidence>
<dbReference type="InterPro" id="IPR029032">
    <property type="entry name" value="AhpD-like"/>
</dbReference>
<dbReference type="Proteomes" id="UP000199337">
    <property type="component" value="Unassembled WGS sequence"/>
</dbReference>
<keyword evidence="3" id="KW-1185">Reference proteome</keyword>
<dbReference type="PANTHER" id="PTHR33930:SF2">
    <property type="entry name" value="BLR3452 PROTEIN"/>
    <property type="match status" value="1"/>
</dbReference>
<accession>A0A1I2XYN7</accession>
<name>A0A1I2XYN7_9FIRM</name>